<comment type="caution">
    <text evidence="2">Lacks conserved residue(s) required for the propagation of feature annotation.</text>
</comment>
<dbReference type="InterPro" id="IPR002172">
    <property type="entry name" value="LDrepeatLR_classA_rpt"/>
</dbReference>
<dbReference type="SMART" id="SM00192">
    <property type="entry name" value="LDLa"/>
    <property type="match status" value="1"/>
</dbReference>
<name>A0ABD0K8B9_9CAEN</name>
<dbReference type="PROSITE" id="PS50068">
    <property type="entry name" value="LDLRA_2"/>
    <property type="match status" value="1"/>
</dbReference>
<protein>
    <recommendedName>
        <fullName evidence="5">Low-density lipoprotein receptor domain class A</fullName>
    </recommendedName>
</protein>
<keyword evidence="4" id="KW-1185">Reference proteome</keyword>
<proteinExistence type="predicted"/>
<keyword evidence="1 2" id="KW-1015">Disulfide bond</keyword>
<accession>A0ABD0K8B9</accession>
<dbReference type="Pfam" id="PF00057">
    <property type="entry name" value="Ldl_recept_a"/>
    <property type="match status" value="1"/>
</dbReference>
<dbReference type="Gene3D" id="4.10.400.10">
    <property type="entry name" value="Low-density Lipoprotein Receptor"/>
    <property type="match status" value="1"/>
</dbReference>
<gene>
    <name evidence="3" type="ORF">BaRGS_00025470</name>
</gene>
<evidence type="ECO:0000256" key="1">
    <source>
        <dbReference type="ARBA" id="ARBA00023157"/>
    </source>
</evidence>
<dbReference type="EMBL" id="JACVVK020000229">
    <property type="protein sequence ID" value="KAK7483303.1"/>
    <property type="molecule type" value="Genomic_DNA"/>
</dbReference>
<reference evidence="3 4" key="1">
    <citation type="journal article" date="2023" name="Sci. Data">
        <title>Genome assembly of the Korean intertidal mud-creeper Batillaria attramentaria.</title>
        <authorList>
            <person name="Patra A.K."/>
            <person name="Ho P.T."/>
            <person name="Jun S."/>
            <person name="Lee S.J."/>
            <person name="Kim Y."/>
            <person name="Won Y.J."/>
        </authorList>
    </citation>
    <scope>NUCLEOTIDE SEQUENCE [LARGE SCALE GENOMIC DNA]</scope>
    <source>
        <strain evidence="3">Wonlab-2016</strain>
    </source>
</reference>
<dbReference type="CDD" id="cd00112">
    <property type="entry name" value="LDLa"/>
    <property type="match status" value="1"/>
</dbReference>
<dbReference type="AlphaFoldDB" id="A0ABD0K8B9"/>
<evidence type="ECO:0000313" key="3">
    <source>
        <dbReference type="EMBL" id="KAK7483303.1"/>
    </source>
</evidence>
<dbReference type="InterPro" id="IPR036055">
    <property type="entry name" value="LDL_receptor-like_sf"/>
</dbReference>
<feature type="disulfide bond" evidence="2">
    <location>
        <begin position="183"/>
        <end position="198"/>
    </location>
</feature>
<evidence type="ECO:0000313" key="4">
    <source>
        <dbReference type="Proteomes" id="UP001519460"/>
    </source>
</evidence>
<comment type="caution">
    <text evidence="3">The sequence shown here is derived from an EMBL/GenBank/DDBJ whole genome shotgun (WGS) entry which is preliminary data.</text>
</comment>
<evidence type="ECO:0000256" key="2">
    <source>
        <dbReference type="PROSITE-ProRule" id="PRU00124"/>
    </source>
</evidence>
<organism evidence="3 4">
    <name type="scientific">Batillaria attramentaria</name>
    <dbReference type="NCBI Taxonomy" id="370345"/>
    <lineage>
        <taxon>Eukaryota</taxon>
        <taxon>Metazoa</taxon>
        <taxon>Spiralia</taxon>
        <taxon>Lophotrochozoa</taxon>
        <taxon>Mollusca</taxon>
        <taxon>Gastropoda</taxon>
        <taxon>Caenogastropoda</taxon>
        <taxon>Sorbeoconcha</taxon>
        <taxon>Cerithioidea</taxon>
        <taxon>Batillariidae</taxon>
        <taxon>Batillaria</taxon>
    </lineage>
</organism>
<dbReference type="Proteomes" id="UP001519460">
    <property type="component" value="Unassembled WGS sequence"/>
</dbReference>
<dbReference type="SUPFAM" id="SSF57424">
    <property type="entry name" value="LDL receptor-like module"/>
    <property type="match status" value="1"/>
</dbReference>
<evidence type="ECO:0008006" key="5">
    <source>
        <dbReference type="Google" id="ProtNLM"/>
    </source>
</evidence>
<sequence>MGNGNGIFFFSQSCDSSFQVGRPRLFGSLSPAVCSDQVPARVSVGGWTMAYYPGQEHVISKYRNSASCSALVTSTNRELVLSFDCDKELSANVLCESAADLPSDTNAGLPKLLQRRSFRNQTMSGRKLVTCPKGHVTREFLSCDPSSRCWADDFTSCKAPLTPLPPSFRCLDLTQAVPYTLVCDGRSDCSDNSDEDFCTMPSCETQASCLNKQVGNSMNKSLLI</sequence>